<dbReference type="InterPro" id="IPR000259">
    <property type="entry name" value="Adhesion_dom_fimbrial"/>
</dbReference>
<gene>
    <name evidence="2" type="ORF">BZK42_10980</name>
</gene>
<evidence type="ECO:0000259" key="1">
    <source>
        <dbReference type="Pfam" id="PF00419"/>
    </source>
</evidence>
<dbReference type="Gene3D" id="2.60.40.1090">
    <property type="entry name" value="Fimbrial-type adhesion domain"/>
    <property type="match status" value="1"/>
</dbReference>
<dbReference type="PANTHER" id="PTHR33420:SF27">
    <property type="entry name" value="PROTEIN FIMG"/>
    <property type="match status" value="1"/>
</dbReference>
<dbReference type="GO" id="GO:0009289">
    <property type="term" value="C:pilus"/>
    <property type="evidence" value="ECO:0007669"/>
    <property type="project" value="InterPro"/>
</dbReference>
<dbReference type="Pfam" id="PF00419">
    <property type="entry name" value="Fimbrial"/>
    <property type="match status" value="1"/>
</dbReference>
<dbReference type="AlphaFoldDB" id="A0A1V8P042"/>
<dbReference type="Proteomes" id="UP000192573">
    <property type="component" value="Unassembled WGS sequence"/>
</dbReference>
<reference evidence="2 3" key="1">
    <citation type="submission" date="2017-03" db="EMBL/GenBank/DDBJ databases">
        <authorList>
            <person name="Afonso C.L."/>
            <person name="Miller P.J."/>
            <person name="Scott M.A."/>
            <person name="Spackman E."/>
            <person name="Goraichik I."/>
            <person name="Dimitrov K.M."/>
            <person name="Suarez D.L."/>
            <person name="Swayne D.E."/>
        </authorList>
    </citation>
    <scope>NUCLEOTIDE SEQUENCE [LARGE SCALE GENOMIC DNA]</scope>
    <source>
        <strain evidence="2 3">ATCC 51113</strain>
    </source>
</reference>
<dbReference type="GO" id="GO:0043709">
    <property type="term" value="P:cell adhesion involved in single-species biofilm formation"/>
    <property type="evidence" value="ECO:0007669"/>
    <property type="project" value="TreeGrafter"/>
</dbReference>
<accession>A0A1V8P042</accession>
<dbReference type="RefSeq" id="WP_052951268.1">
    <property type="nucleotide sequence ID" value="NZ_CABGPK010000007.1"/>
</dbReference>
<proteinExistence type="predicted"/>
<protein>
    <recommendedName>
        <fullName evidence="1">Fimbrial-type adhesion domain-containing protein</fullName>
    </recommendedName>
</protein>
<sequence>MNIQKRFIHLALAGLYLGATIHIAGAEPVNINITGKVIASPCVVASGSNINVNLGDIPAADIAAAGTTSTPVNFTINLASCPVGTTSVVVTFTGTEDPDFPVRYKNTGTANVAIELIQVSTGYLKGNNTNITQSVLADRTVTYNLRARAYSKGNVMPGTIAGIVQANFTYN</sequence>
<feature type="domain" description="Fimbrial-type adhesion" evidence="1">
    <location>
        <begin position="31"/>
        <end position="170"/>
    </location>
</feature>
<dbReference type="InterPro" id="IPR036937">
    <property type="entry name" value="Adhesion_dom_fimbrial_sf"/>
</dbReference>
<dbReference type="InterPro" id="IPR050263">
    <property type="entry name" value="Bact_Fimbrial_Adh_Pro"/>
</dbReference>
<comment type="caution">
    <text evidence="2">The sequence shown here is derived from an EMBL/GenBank/DDBJ whole genome shotgun (WGS) entry which is preliminary data.</text>
</comment>
<name>A0A1V8P042_CITBR</name>
<evidence type="ECO:0000313" key="2">
    <source>
        <dbReference type="EMBL" id="OQM42055.1"/>
    </source>
</evidence>
<evidence type="ECO:0000313" key="3">
    <source>
        <dbReference type="Proteomes" id="UP000192573"/>
    </source>
</evidence>
<dbReference type="SUPFAM" id="SSF49401">
    <property type="entry name" value="Bacterial adhesins"/>
    <property type="match status" value="1"/>
</dbReference>
<dbReference type="InterPro" id="IPR008966">
    <property type="entry name" value="Adhesion_dom_sf"/>
</dbReference>
<organism evidence="2 3">
    <name type="scientific">Citrobacter braakii</name>
    <dbReference type="NCBI Taxonomy" id="57706"/>
    <lineage>
        <taxon>Bacteria</taxon>
        <taxon>Pseudomonadati</taxon>
        <taxon>Pseudomonadota</taxon>
        <taxon>Gammaproteobacteria</taxon>
        <taxon>Enterobacterales</taxon>
        <taxon>Enterobacteriaceae</taxon>
        <taxon>Citrobacter</taxon>
        <taxon>Citrobacter freundii complex</taxon>
    </lineage>
</organism>
<dbReference type="EMBL" id="NAEW01000004">
    <property type="protein sequence ID" value="OQM42055.1"/>
    <property type="molecule type" value="Genomic_DNA"/>
</dbReference>
<dbReference type="PANTHER" id="PTHR33420">
    <property type="entry name" value="FIMBRIAL SUBUNIT ELFA-RELATED"/>
    <property type="match status" value="1"/>
</dbReference>